<dbReference type="Gene3D" id="3.40.50.300">
    <property type="entry name" value="P-loop containing nucleotide triphosphate hydrolases"/>
    <property type="match status" value="1"/>
</dbReference>
<dbReference type="PANTHER" id="PTHR40396">
    <property type="entry name" value="ATPASE-LIKE PROTEIN"/>
    <property type="match status" value="1"/>
</dbReference>
<accession>A0AA92SYZ8</accession>
<evidence type="ECO:0000313" key="5">
    <source>
        <dbReference type="Proteomes" id="UP000261187"/>
    </source>
</evidence>
<evidence type="ECO:0000313" key="4">
    <source>
        <dbReference type="EMBL" id="RGL59566.1"/>
    </source>
</evidence>
<dbReference type="SUPFAM" id="SSF52540">
    <property type="entry name" value="P-loop containing nucleoside triphosphate hydrolases"/>
    <property type="match status" value="1"/>
</dbReference>
<dbReference type="AlphaFoldDB" id="A0AA92SYZ8"/>
<dbReference type="InterPro" id="IPR027417">
    <property type="entry name" value="P-loop_NTPase"/>
</dbReference>
<evidence type="ECO:0000313" key="3">
    <source>
        <dbReference type="EMBL" id="MCP9548832.1"/>
    </source>
</evidence>
<dbReference type="InterPro" id="IPR041685">
    <property type="entry name" value="AAA_GajA/Old/RecF-like"/>
</dbReference>
<proteinExistence type="predicted"/>
<dbReference type="GO" id="GO:0005524">
    <property type="term" value="F:ATP binding"/>
    <property type="evidence" value="ECO:0007669"/>
    <property type="project" value="UniProtKB-KW"/>
</dbReference>
<comment type="caution">
    <text evidence="4">The sequence shown here is derived from an EMBL/GenBank/DDBJ whole genome shotgun (WGS) entry which is preliminary data.</text>
</comment>
<protein>
    <submittedName>
        <fullName evidence="4">ATP-binding protein</fullName>
    </submittedName>
</protein>
<evidence type="ECO:0000259" key="1">
    <source>
        <dbReference type="Pfam" id="PF13175"/>
    </source>
</evidence>
<sequence>MIQEFQIQNFFSIRERQTLSFLPTNDDKMRSQYLYEVAEGVELLKIGIVYGSNASGKTTLLDALAFFRRTMLYKPENKNMGMGYVPFLLDNHSRKEHSSMQMTFWLNREKYILSLEFDEKRIYEEMLMVYTSSRPTKLYSRSYQQETDHSEVTFGSKSGINKATQRAIAGNTTNNCTVMAAFGQSNAATSRLNAVAEFFYSGMRDTLSPRDSLTFNVKDELRHDKEDKKKRFLLQMLKASDFNITDLSLDESEENITPEMEKTIKSAPIPEEAKVEMLRRGTLKHDEILFQHTGDGGEYTLHERLESAGTHRFLGMSVVLYYVLHHNNFIPIDEVETSIHYELLSYFIKLFLANSEGSSQLLMTTHDINLLNEDYIRRDVVWFTDKSREGATQLKRLSSLGLHKTMNPYHAYKQGKLVDLPFLGSIYLDKED</sequence>
<dbReference type="RefSeq" id="WP_117694139.1">
    <property type="nucleotide sequence ID" value="NZ_JAJTTD010000007.1"/>
</dbReference>
<keyword evidence="4" id="KW-0067">ATP-binding</keyword>
<organism evidence="4 5">
    <name type="scientific">Segatella copri</name>
    <dbReference type="NCBI Taxonomy" id="165179"/>
    <lineage>
        <taxon>Bacteria</taxon>
        <taxon>Pseudomonadati</taxon>
        <taxon>Bacteroidota</taxon>
        <taxon>Bacteroidia</taxon>
        <taxon>Bacteroidales</taxon>
        <taxon>Prevotellaceae</taxon>
        <taxon>Segatella</taxon>
    </lineage>
</organism>
<dbReference type="Proteomes" id="UP001205506">
    <property type="component" value="Unassembled WGS sequence"/>
</dbReference>
<name>A0AA92SYZ8_9BACT</name>
<dbReference type="Proteomes" id="UP001206014">
    <property type="component" value="Unassembled WGS sequence"/>
</dbReference>
<dbReference type="Proteomes" id="UP000261187">
    <property type="component" value="Unassembled WGS sequence"/>
</dbReference>
<keyword evidence="4" id="KW-0547">Nucleotide-binding</keyword>
<dbReference type="PANTHER" id="PTHR40396:SF1">
    <property type="entry name" value="ATPASE AAA-TYPE CORE DOMAIN-CONTAINING PROTEIN"/>
    <property type="match status" value="1"/>
</dbReference>
<reference evidence="4 5" key="1">
    <citation type="submission" date="2018-08" db="EMBL/GenBank/DDBJ databases">
        <title>A genome reference for cultivated species of the human gut microbiota.</title>
        <authorList>
            <person name="Zou Y."/>
            <person name="Xue W."/>
            <person name="Luo G."/>
        </authorList>
    </citation>
    <scope>NUCLEOTIDE SEQUENCE [LARGE SCALE GENOMIC DNA]</scope>
    <source>
        <strain evidence="4 5">TF06-40</strain>
    </source>
</reference>
<dbReference type="GO" id="GO:0016887">
    <property type="term" value="F:ATP hydrolysis activity"/>
    <property type="evidence" value="ECO:0007669"/>
    <property type="project" value="InterPro"/>
</dbReference>
<reference evidence="2" key="2">
    <citation type="submission" date="2022-07" db="EMBL/GenBank/DDBJ databases">
        <title>Prevotella copri.</title>
        <authorList>
            <person name="Yang C."/>
        </authorList>
    </citation>
    <scope>NUCLEOTIDE SEQUENCE</scope>
    <source>
        <strain evidence="3">HF1805</strain>
        <strain evidence="2">HF88</strain>
    </source>
</reference>
<feature type="domain" description="Endonuclease GajA/Old nuclease/RecF-like AAA" evidence="1">
    <location>
        <begin position="1"/>
        <end position="366"/>
    </location>
</feature>
<evidence type="ECO:0000313" key="2">
    <source>
        <dbReference type="EMBL" id="MCP9501434.1"/>
    </source>
</evidence>
<dbReference type="EMBL" id="JANDXR010000007">
    <property type="protein sequence ID" value="MCP9501434.1"/>
    <property type="molecule type" value="Genomic_DNA"/>
</dbReference>
<dbReference type="Pfam" id="PF13175">
    <property type="entry name" value="AAA_15"/>
    <property type="match status" value="1"/>
</dbReference>
<dbReference type="EMBL" id="QSSA01000016">
    <property type="protein sequence ID" value="RGL59566.1"/>
    <property type="molecule type" value="Genomic_DNA"/>
</dbReference>
<gene>
    <name evidence="4" type="ORF">DXC61_08400</name>
    <name evidence="3" type="ORF">NNC68_04980</name>
    <name evidence="2" type="ORF">NND11_07680</name>
</gene>
<dbReference type="EMBL" id="JANDWU010000006">
    <property type="protein sequence ID" value="MCP9548832.1"/>
    <property type="molecule type" value="Genomic_DNA"/>
</dbReference>